<evidence type="ECO:0000256" key="3">
    <source>
        <dbReference type="PROSITE-ProRule" id="PRU00284"/>
    </source>
</evidence>
<evidence type="ECO:0000256" key="2">
    <source>
        <dbReference type="ARBA" id="ARBA00029447"/>
    </source>
</evidence>
<dbReference type="InterPro" id="IPR051310">
    <property type="entry name" value="MCP_chemotaxis"/>
</dbReference>
<dbReference type="Gene3D" id="1.10.287.950">
    <property type="entry name" value="Methyl-accepting chemotaxis protein"/>
    <property type="match status" value="1"/>
</dbReference>
<keyword evidence="4" id="KW-0175">Coiled coil</keyword>
<evidence type="ECO:0000256" key="1">
    <source>
        <dbReference type="ARBA" id="ARBA00022500"/>
    </source>
</evidence>
<dbReference type="AlphaFoldDB" id="A0A363CXG7"/>
<dbReference type="RefSeq" id="WP_108560010.1">
    <property type="nucleotide sequence ID" value="NZ_MUXE01000014.1"/>
</dbReference>
<feature type="coiled-coil region" evidence="4">
    <location>
        <begin position="382"/>
        <end position="444"/>
    </location>
</feature>
<feature type="domain" description="Methyl-accepting transducer" evidence="6">
    <location>
        <begin position="353"/>
        <end position="582"/>
    </location>
</feature>
<evidence type="ECO:0000256" key="4">
    <source>
        <dbReference type="SAM" id="Coils"/>
    </source>
</evidence>
<dbReference type="InterPro" id="IPR004089">
    <property type="entry name" value="MCPsignal_dom"/>
</dbReference>
<dbReference type="OrthoDB" id="5348498at2"/>
<dbReference type="GO" id="GO:0007165">
    <property type="term" value="P:signal transduction"/>
    <property type="evidence" value="ECO:0007669"/>
    <property type="project" value="UniProtKB-KW"/>
</dbReference>
<evidence type="ECO:0000256" key="5">
    <source>
        <dbReference type="SAM" id="Phobius"/>
    </source>
</evidence>
<organism evidence="7 8">
    <name type="scientific">Arcobacter caeni</name>
    <dbReference type="NCBI Taxonomy" id="1912877"/>
    <lineage>
        <taxon>Bacteria</taxon>
        <taxon>Pseudomonadati</taxon>
        <taxon>Campylobacterota</taxon>
        <taxon>Epsilonproteobacteria</taxon>
        <taxon>Campylobacterales</taxon>
        <taxon>Arcobacteraceae</taxon>
        <taxon>Arcobacter</taxon>
    </lineage>
</organism>
<feature type="transmembrane region" description="Helical" evidence="5">
    <location>
        <begin position="12"/>
        <end position="32"/>
    </location>
</feature>
<dbReference type="Proteomes" id="UP000251135">
    <property type="component" value="Unassembled WGS sequence"/>
</dbReference>
<evidence type="ECO:0000313" key="7">
    <source>
        <dbReference type="EMBL" id="PUE63741.1"/>
    </source>
</evidence>
<reference evidence="7 8" key="1">
    <citation type="submission" date="2017-02" db="EMBL/GenBank/DDBJ databases">
        <title>Arcobacter caeni sp. nov, a new Arcobacter species isolated from reclaimed water.</title>
        <authorList>
            <person name="Figueras M.J."/>
            <person name="Perez-Cataluna A."/>
            <person name="Salas-Masso N."/>
        </authorList>
    </citation>
    <scope>NUCLEOTIDE SEQUENCE [LARGE SCALE GENOMIC DNA]</scope>
    <source>
        <strain evidence="7 8">RW17-10</strain>
    </source>
</reference>
<accession>A0A363CXG7</accession>
<keyword evidence="1" id="KW-0145">Chemotaxis</keyword>
<protein>
    <submittedName>
        <fullName evidence="7">Chemotaxis protein</fullName>
    </submittedName>
</protein>
<dbReference type="PROSITE" id="PS50111">
    <property type="entry name" value="CHEMOTAXIS_TRANSDUC_2"/>
    <property type="match status" value="1"/>
</dbReference>
<keyword evidence="5" id="KW-0472">Membrane</keyword>
<dbReference type="GO" id="GO:0005886">
    <property type="term" value="C:plasma membrane"/>
    <property type="evidence" value="ECO:0007669"/>
    <property type="project" value="TreeGrafter"/>
</dbReference>
<feature type="transmembrane region" description="Helical" evidence="5">
    <location>
        <begin position="168"/>
        <end position="192"/>
    </location>
</feature>
<evidence type="ECO:0000259" key="6">
    <source>
        <dbReference type="PROSITE" id="PS50111"/>
    </source>
</evidence>
<dbReference type="Gene3D" id="1.20.120.1530">
    <property type="match status" value="1"/>
</dbReference>
<sequence>MFSRINTKKKLLVFPILFIVIVIVVSFFYLHFNKLANTRNSISEQTQNLSDAVLKTRFAAYKFLMSPTENEKGNIEKLFVKLQEDVITLQKRLYIPENIKLLDNVNQNLKDYLENFNIYSLQKEDSIKLKELMTHMVKLGEDTEVKLFQVKDSVSKLRDDAYSTFNQILIILMICSIIIFIAISIFFSNLIVTSINDFKLGLSSFFKYLNKEANEVIFLNDTALDEFGDMSKMVNENIRQVEKVINEDNALIEDAKLVMQRVNNGWYSQFIEKSTHNTSLEEFKNNVNEMIKSTRDRFIEVDEVLEQYTKHNYIPTLKLKPNDEKAGVFERLVDGINNLQQSITNMLIENKSNGLTLGESSNILLNNVNKLNGSSNSAATSLEETAAALEEVTSNIRQTTDNIAKMANYSNNVTSSVQEGEKLAKQTNISMDEINEQVQSINEAISIIDQIAFQTNILSLNAAVEAATAGEAGKGFAVVAQEVRNLASRSAEAAKEIKNLVENATSKANHGKTIAGNMIEGYEKLNENISLTIGLIKDVEGASKEQLLGIEQINDAVNALDQQTQQNAMIASQTHDVAIVTDKIAKLIVTNSDANEFNGKDDVKGKSIKK</sequence>
<dbReference type="Pfam" id="PF00015">
    <property type="entry name" value="MCPsignal"/>
    <property type="match status" value="1"/>
</dbReference>
<keyword evidence="5" id="KW-0812">Transmembrane</keyword>
<dbReference type="GO" id="GO:0006935">
    <property type="term" value="P:chemotaxis"/>
    <property type="evidence" value="ECO:0007669"/>
    <property type="project" value="UniProtKB-KW"/>
</dbReference>
<proteinExistence type="inferred from homology"/>
<name>A0A363CXG7_9BACT</name>
<dbReference type="PANTHER" id="PTHR43531">
    <property type="entry name" value="PROTEIN ICFG"/>
    <property type="match status" value="1"/>
</dbReference>
<keyword evidence="5" id="KW-1133">Transmembrane helix</keyword>
<dbReference type="PANTHER" id="PTHR43531:SF11">
    <property type="entry name" value="METHYL-ACCEPTING CHEMOTAXIS PROTEIN 3"/>
    <property type="match status" value="1"/>
</dbReference>
<gene>
    <name evidence="7" type="ORF">B0174_09340</name>
</gene>
<dbReference type="SMART" id="SM00283">
    <property type="entry name" value="MA"/>
    <property type="match status" value="1"/>
</dbReference>
<dbReference type="EMBL" id="MUXE01000014">
    <property type="protein sequence ID" value="PUE63741.1"/>
    <property type="molecule type" value="Genomic_DNA"/>
</dbReference>
<dbReference type="SUPFAM" id="SSF58104">
    <property type="entry name" value="Methyl-accepting chemotaxis protein (MCP) signaling domain"/>
    <property type="match status" value="1"/>
</dbReference>
<evidence type="ECO:0000313" key="8">
    <source>
        <dbReference type="Proteomes" id="UP000251135"/>
    </source>
</evidence>
<keyword evidence="3" id="KW-0807">Transducer</keyword>
<keyword evidence="8" id="KW-1185">Reference proteome</keyword>
<dbReference type="GO" id="GO:0004888">
    <property type="term" value="F:transmembrane signaling receptor activity"/>
    <property type="evidence" value="ECO:0007669"/>
    <property type="project" value="TreeGrafter"/>
</dbReference>
<comment type="caution">
    <text evidence="7">The sequence shown here is derived from an EMBL/GenBank/DDBJ whole genome shotgun (WGS) entry which is preliminary data.</text>
</comment>
<comment type="similarity">
    <text evidence="2">Belongs to the methyl-accepting chemotaxis (MCP) protein family.</text>
</comment>